<organism evidence="1 2">
    <name type="scientific">Symplocastrum torsivum CPER-KK1</name>
    <dbReference type="NCBI Taxonomy" id="450513"/>
    <lineage>
        <taxon>Bacteria</taxon>
        <taxon>Bacillati</taxon>
        <taxon>Cyanobacteriota</taxon>
        <taxon>Cyanophyceae</taxon>
        <taxon>Oscillatoriophycideae</taxon>
        <taxon>Oscillatoriales</taxon>
        <taxon>Microcoleaceae</taxon>
        <taxon>Symplocastrum</taxon>
    </lineage>
</organism>
<protein>
    <submittedName>
        <fullName evidence="1">Uncharacterized protein</fullName>
    </submittedName>
</protein>
<dbReference type="AlphaFoldDB" id="A0A951PL57"/>
<gene>
    <name evidence="1" type="ORF">KME25_09555</name>
</gene>
<dbReference type="Proteomes" id="UP000753908">
    <property type="component" value="Unassembled WGS sequence"/>
</dbReference>
<sequence length="204" mass="22643">MAYSDFKLSELIKTFSLTLSETVDLFADVNEVECSENLAFNLKENIPLAVAIGTEKARSEMIIVPILLEMKRRLKHQISLFSGTDFNVDFDKGLNGICDFIISLSPEQLFVKAPVITLVEAKNDNIKSGLGQCVAEMIAAQLFNEREGNDIQLIYGVVTTGELWKFLKLEGKHVSIDLSNYPVGNANKILGILLSTIQDTKIDE</sequence>
<accession>A0A951PL57</accession>
<evidence type="ECO:0000313" key="1">
    <source>
        <dbReference type="EMBL" id="MBW4544673.1"/>
    </source>
</evidence>
<evidence type="ECO:0000313" key="2">
    <source>
        <dbReference type="Proteomes" id="UP000753908"/>
    </source>
</evidence>
<dbReference type="EMBL" id="JAHHIF010000010">
    <property type="protein sequence ID" value="MBW4544673.1"/>
    <property type="molecule type" value="Genomic_DNA"/>
</dbReference>
<name>A0A951PL57_9CYAN</name>
<proteinExistence type="predicted"/>
<comment type="caution">
    <text evidence="1">The sequence shown here is derived from an EMBL/GenBank/DDBJ whole genome shotgun (WGS) entry which is preliminary data.</text>
</comment>
<reference evidence="1" key="2">
    <citation type="journal article" date="2022" name="Microbiol. Resour. Announc.">
        <title>Metagenome Sequencing to Explore Phylogenomics of Terrestrial Cyanobacteria.</title>
        <authorList>
            <person name="Ward R.D."/>
            <person name="Stajich J.E."/>
            <person name="Johansen J.R."/>
            <person name="Huntemann M."/>
            <person name="Clum A."/>
            <person name="Foster B."/>
            <person name="Foster B."/>
            <person name="Roux S."/>
            <person name="Palaniappan K."/>
            <person name="Varghese N."/>
            <person name="Mukherjee S."/>
            <person name="Reddy T.B.K."/>
            <person name="Daum C."/>
            <person name="Copeland A."/>
            <person name="Chen I.A."/>
            <person name="Ivanova N.N."/>
            <person name="Kyrpides N.C."/>
            <person name="Shapiro N."/>
            <person name="Eloe-Fadrosh E.A."/>
            <person name="Pietrasiak N."/>
        </authorList>
    </citation>
    <scope>NUCLEOTIDE SEQUENCE</scope>
    <source>
        <strain evidence="1">CPER-KK1</strain>
    </source>
</reference>
<reference evidence="1" key="1">
    <citation type="submission" date="2021-05" db="EMBL/GenBank/DDBJ databases">
        <authorList>
            <person name="Pietrasiak N."/>
            <person name="Ward R."/>
            <person name="Stajich J.E."/>
            <person name="Kurbessoian T."/>
        </authorList>
    </citation>
    <scope>NUCLEOTIDE SEQUENCE</scope>
    <source>
        <strain evidence="1">CPER-KK1</strain>
    </source>
</reference>